<dbReference type="Pfam" id="PF20789">
    <property type="entry name" value="4HBT_3C"/>
    <property type="match status" value="1"/>
</dbReference>
<feature type="domain" description="Acyl-CoA thioesterase-like N-terminal HotDog" evidence="1">
    <location>
        <begin position="19"/>
        <end position="104"/>
    </location>
</feature>
<comment type="caution">
    <text evidence="3">The sequence shown here is derived from an EMBL/GenBank/DDBJ whole genome shotgun (WGS) entry which is preliminary data.</text>
</comment>
<sequence length="263" mass="29315">MTQIDELLSVARQGRELVIPESWGQGRTVFGGLSGALMLQAMTSELLDARDLRVMTTQFIGPLNTDEPFTIEVEHLRDGKNVTQMQARLCQCGQVSVQAMAAFGQERASKINVRQPPAERAPVPEKANWVPQIPKVTPKFHRYIDLKIDEGGMPFTGRKTSHYRGWMRLSEAPATFTDAHLMALIDVWPPTVLQLLRWPAPASTLSWNVEFVHPHPPIRGTDWIGYDVDTVQAADGYGHTEAKIYAQDGTLLALSRQLVTVFG</sequence>
<organism evidence="3 4">
    <name type="scientific">Reinekea blandensis MED297</name>
    <dbReference type="NCBI Taxonomy" id="314283"/>
    <lineage>
        <taxon>Bacteria</taxon>
        <taxon>Pseudomonadati</taxon>
        <taxon>Pseudomonadota</taxon>
        <taxon>Gammaproteobacteria</taxon>
        <taxon>Oceanospirillales</taxon>
        <taxon>Saccharospirillaceae</taxon>
        <taxon>Reinekea</taxon>
    </lineage>
</organism>
<dbReference type="Pfam" id="PF13622">
    <property type="entry name" value="4HBT_3"/>
    <property type="match status" value="1"/>
</dbReference>
<evidence type="ECO:0000259" key="2">
    <source>
        <dbReference type="Pfam" id="PF20789"/>
    </source>
</evidence>
<dbReference type="InterPro" id="IPR042171">
    <property type="entry name" value="Acyl-CoA_hotdog"/>
</dbReference>
<proteinExistence type="predicted"/>
<dbReference type="InterPro" id="IPR052389">
    <property type="entry name" value="Sec_Metab_Biosynth-Assoc"/>
</dbReference>
<dbReference type="EMBL" id="AAOE01000001">
    <property type="protein sequence ID" value="EAR11350.1"/>
    <property type="molecule type" value="Genomic_DNA"/>
</dbReference>
<protein>
    <submittedName>
        <fullName evidence="3">Acyl-CoA thioesterase II, putative</fullName>
    </submittedName>
</protein>
<dbReference type="Gene3D" id="2.40.160.210">
    <property type="entry name" value="Acyl-CoA thioesterase, double hotdog domain"/>
    <property type="match status" value="1"/>
</dbReference>
<dbReference type="RefSeq" id="WP_008044954.1">
    <property type="nucleotide sequence ID" value="NZ_CH724151.1"/>
</dbReference>
<dbReference type="PANTHER" id="PTHR38110:SF1">
    <property type="entry name" value="THIOESTERASE DOMAIN-CONTAINING PROTEIN"/>
    <property type="match status" value="1"/>
</dbReference>
<dbReference type="AlphaFoldDB" id="A4B9P9"/>
<reference evidence="3 4" key="1">
    <citation type="submission" date="2006-02" db="EMBL/GenBank/DDBJ databases">
        <authorList>
            <person name="Pinhassi J."/>
            <person name="Pedros-Alio C."/>
            <person name="Ferriera S."/>
            <person name="Johnson J."/>
            <person name="Kravitz S."/>
            <person name="Halpern A."/>
            <person name="Remington K."/>
            <person name="Beeson K."/>
            <person name="Tran B."/>
            <person name="Rogers Y.-H."/>
            <person name="Friedman R."/>
            <person name="Venter J.C."/>
        </authorList>
    </citation>
    <scope>NUCLEOTIDE SEQUENCE [LARGE SCALE GENOMIC DNA]</scope>
    <source>
        <strain evidence="3 4">MED297</strain>
    </source>
</reference>
<keyword evidence="4" id="KW-1185">Reference proteome</keyword>
<dbReference type="InterPro" id="IPR049449">
    <property type="entry name" value="TesB_ACOT8-like_N"/>
</dbReference>
<dbReference type="STRING" id="314283.MED297_20722"/>
<gene>
    <name evidence="3" type="ORF">MED297_20722</name>
</gene>
<evidence type="ECO:0000259" key="1">
    <source>
        <dbReference type="Pfam" id="PF13622"/>
    </source>
</evidence>
<evidence type="ECO:0000313" key="4">
    <source>
        <dbReference type="Proteomes" id="UP000005953"/>
    </source>
</evidence>
<dbReference type="InterPro" id="IPR049450">
    <property type="entry name" value="ACOT8-like_C"/>
</dbReference>
<accession>A4B9P9</accession>
<dbReference type="InterPro" id="IPR029069">
    <property type="entry name" value="HotDog_dom_sf"/>
</dbReference>
<dbReference type="OrthoDB" id="7059210at2"/>
<dbReference type="PANTHER" id="PTHR38110">
    <property type="entry name" value="CHROMOSOME 23, WHOLE GENOME SHOTGUN SEQUENCE"/>
    <property type="match status" value="1"/>
</dbReference>
<name>A4B9P9_9GAMM</name>
<dbReference type="SUPFAM" id="SSF54637">
    <property type="entry name" value="Thioesterase/thiol ester dehydrase-isomerase"/>
    <property type="match status" value="2"/>
</dbReference>
<evidence type="ECO:0000313" key="3">
    <source>
        <dbReference type="EMBL" id="EAR11350.1"/>
    </source>
</evidence>
<feature type="domain" description="Acyl-CoA thioesterase-like C-terminal" evidence="2">
    <location>
        <begin position="124"/>
        <end position="261"/>
    </location>
</feature>
<dbReference type="Proteomes" id="UP000005953">
    <property type="component" value="Unassembled WGS sequence"/>
</dbReference>
<dbReference type="HOGENOM" id="CLU_084775_1_0_6"/>